<dbReference type="EMBL" id="JABBJJ010000213">
    <property type="protein sequence ID" value="NMO19916.1"/>
    <property type="molecule type" value="Genomic_DNA"/>
</dbReference>
<dbReference type="Pfam" id="PF13515">
    <property type="entry name" value="FUSC_2"/>
    <property type="match status" value="1"/>
</dbReference>
<evidence type="ECO:0000313" key="9">
    <source>
        <dbReference type="EMBL" id="NMO19916.1"/>
    </source>
</evidence>
<feature type="domain" description="Integral membrane bound transporter" evidence="8">
    <location>
        <begin position="409"/>
        <end position="531"/>
    </location>
</feature>
<organism evidence="9 10">
    <name type="scientific">Pyxidicoccus fallax</name>
    <dbReference type="NCBI Taxonomy" id="394095"/>
    <lineage>
        <taxon>Bacteria</taxon>
        <taxon>Pseudomonadati</taxon>
        <taxon>Myxococcota</taxon>
        <taxon>Myxococcia</taxon>
        <taxon>Myxococcales</taxon>
        <taxon>Cystobacterineae</taxon>
        <taxon>Myxococcaceae</taxon>
        <taxon>Pyxidicoccus</taxon>
    </lineage>
</organism>
<protein>
    <submittedName>
        <fullName evidence="9">FUSC family protein</fullName>
    </submittedName>
</protein>
<dbReference type="InterPro" id="IPR049453">
    <property type="entry name" value="Memb_transporter_dom"/>
</dbReference>
<feature type="transmembrane region" description="Helical" evidence="7">
    <location>
        <begin position="35"/>
        <end position="59"/>
    </location>
</feature>
<dbReference type="AlphaFoldDB" id="A0A848LQ80"/>
<dbReference type="PANTHER" id="PTHR30509:SF9">
    <property type="entry name" value="MULTIDRUG RESISTANCE PROTEIN MDTO"/>
    <property type="match status" value="1"/>
</dbReference>
<accession>A0A848LQ80</accession>
<comment type="similarity">
    <text evidence="6">Belongs to the YccS/YhfK family.</text>
</comment>
<evidence type="ECO:0000313" key="10">
    <source>
        <dbReference type="Proteomes" id="UP000518300"/>
    </source>
</evidence>
<name>A0A848LQ80_9BACT</name>
<dbReference type="PANTHER" id="PTHR30509">
    <property type="entry name" value="P-HYDROXYBENZOIC ACID EFFLUX PUMP SUBUNIT-RELATED"/>
    <property type="match status" value="1"/>
</dbReference>
<evidence type="ECO:0000256" key="1">
    <source>
        <dbReference type="ARBA" id="ARBA00004651"/>
    </source>
</evidence>
<evidence type="ECO:0000256" key="2">
    <source>
        <dbReference type="ARBA" id="ARBA00022475"/>
    </source>
</evidence>
<keyword evidence="10" id="KW-1185">Reference proteome</keyword>
<dbReference type="RefSeq" id="WP_169349152.1">
    <property type="nucleotide sequence ID" value="NZ_JABBJJ010000213.1"/>
</dbReference>
<feature type="transmembrane region" description="Helical" evidence="7">
    <location>
        <begin position="117"/>
        <end position="135"/>
    </location>
</feature>
<comment type="subcellular location">
    <subcellularLocation>
        <location evidence="1">Cell membrane</location>
        <topology evidence="1">Multi-pass membrane protein</topology>
    </subcellularLocation>
</comment>
<feature type="transmembrane region" description="Helical" evidence="7">
    <location>
        <begin position="141"/>
        <end position="163"/>
    </location>
</feature>
<reference evidence="9 10" key="1">
    <citation type="submission" date="2020-04" db="EMBL/GenBank/DDBJ databases">
        <title>Draft genome of Pyxidicoccus fallax type strain.</title>
        <authorList>
            <person name="Whitworth D.E."/>
        </authorList>
    </citation>
    <scope>NUCLEOTIDE SEQUENCE [LARGE SCALE GENOMIC DNA]</scope>
    <source>
        <strain evidence="9 10">DSM 14698</strain>
    </source>
</reference>
<feature type="transmembrane region" description="Helical" evidence="7">
    <location>
        <begin position="519"/>
        <end position="537"/>
    </location>
</feature>
<evidence type="ECO:0000256" key="6">
    <source>
        <dbReference type="ARBA" id="ARBA00043993"/>
    </source>
</evidence>
<evidence type="ECO:0000256" key="4">
    <source>
        <dbReference type="ARBA" id="ARBA00022989"/>
    </source>
</evidence>
<keyword evidence="4 7" id="KW-1133">Transmembrane helix</keyword>
<proteinExistence type="inferred from homology"/>
<keyword evidence="5 7" id="KW-0472">Membrane</keyword>
<dbReference type="GO" id="GO:0005886">
    <property type="term" value="C:plasma membrane"/>
    <property type="evidence" value="ECO:0007669"/>
    <property type="project" value="UniProtKB-SubCell"/>
</dbReference>
<evidence type="ECO:0000256" key="7">
    <source>
        <dbReference type="SAM" id="Phobius"/>
    </source>
</evidence>
<keyword evidence="3 7" id="KW-0812">Transmembrane</keyword>
<keyword evidence="2" id="KW-1003">Cell membrane</keyword>
<evidence type="ECO:0000259" key="8">
    <source>
        <dbReference type="Pfam" id="PF13515"/>
    </source>
</evidence>
<evidence type="ECO:0000256" key="3">
    <source>
        <dbReference type="ARBA" id="ARBA00022692"/>
    </source>
</evidence>
<comment type="caution">
    <text evidence="9">The sequence shown here is derived from an EMBL/GenBank/DDBJ whole genome shotgun (WGS) entry which is preliminary data.</text>
</comment>
<gene>
    <name evidence="9" type="ORF">HG543_34405</name>
</gene>
<evidence type="ECO:0000256" key="5">
    <source>
        <dbReference type="ARBA" id="ARBA00023136"/>
    </source>
</evidence>
<dbReference type="Proteomes" id="UP000518300">
    <property type="component" value="Unassembled WGS sequence"/>
</dbReference>
<feature type="transmembrane region" description="Helical" evidence="7">
    <location>
        <begin position="71"/>
        <end position="87"/>
    </location>
</feature>
<feature type="transmembrane region" description="Helical" evidence="7">
    <location>
        <begin position="453"/>
        <end position="482"/>
    </location>
</feature>
<sequence length="705" mass="75451">MSPLRRHLQSFLHVEPARPAIGAGLRAALAVGVPMAAAAALHLPAATWVGMAGLFVTLVDRGGPYHDRARSMGAMTLLGAVVGLLSAAHLPAWAAIALTLCWVTACGFARSYGDTPGFMGVVVANYSVVSLALPAHDFTEALIRSGLFVVGGIWAMLLALLLWPLRPYRPARIAVARCFDVLADRADEMGRWPLEGPATLAPAVPAVPWEPRMRQSLEAASAALASTRRGRVGESGRGEHLLVLREGADALMPMLIALTETLELAPRDRRYHALRAEVQRALAELATDARGIARALEKGTDVTARQACGPERVRKALEALQAESPVPDPARAAYAHAEALLRRLHEYSHALIEVAARLEDGKPVPTELPLAPRSEAAPARSLLEPLRENLNPHSVIFRHALRLGVSAALATAIVRGLGLNHGYWVIITVIIVLQPYSGLTFQRSLQRVAGTFLGAALAAGLVALVRDPIVILVAIMVLFAVAMSVQPISLPAFQVLLTPALVLLAELQTGDWSLAGVRIVNTLLGGVLALIGARLLWPSPEHLRFPEQVASALRADRDYLYQVAAARSEAEPTVREARRKLGLALLAAEASFQRLLSEWRGPAPQLEPVMALLTYARRLTSAVTALASSRRGPGAPDLTPVARYAGDVLDEVARAVEQRRAPAPLPLHAPDPATDALARTQVEHLVRQLSVLHHAAARMPQTLLA</sequence>